<protein>
    <submittedName>
        <fullName evidence="2">Uncharacterized protein</fullName>
    </submittedName>
</protein>
<keyword evidence="1" id="KW-1133">Transmembrane helix</keyword>
<feature type="transmembrane region" description="Helical" evidence="1">
    <location>
        <begin position="40"/>
        <end position="57"/>
    </location>
</feature>
<dbReference type="Proteomes" id="UP000826462">
    <property type="component" value="Chromosome 1"/>
</dbReference>
<sequence length="86" mass="9363">MTPAELKEVVQAVQQASAEAAVRAERNGDKHCNVRWRRRVIIMASVFGALYLIKLLTHHEVATDALHLGVEGAVAVTIDKLTFGVA</sequence>
<keyword evidence="3" id="KW-1185">Reference proteome</keyword>
<evidence type="ECO:0000313" key="2">
    <source>
        <dbReference type="EMBL" id="QYD70121.1"/>
    </source>
</evidence>
<accession>A0ABX8UN44</accession>
<dbReference type="EMBL" id="CP080095">
    <property type="protein sequence ID" value="QYD70121.1"/>
    <property type="molecule type" value="Genomic_DNA"/>
</dbReference>
<evidence type="ECO:0000313" key="3">
    <source>
        <dbReference type="Proteomes" id="UP000826462"/>
    </source>
</evidence>
<name>A0ABX8UN44_9BURK</name>
<proteinExistence type="predicted"/>
<gene>
    <name evidence="2" type="ORF">KZJ38_07375</name>
</gene>
<organism evidence="2 3">
    <name type="scientific">Paraburkholderia edwinii</name>
    <dbReference type="NCBI Taxonomy" id="2861782"/>
    <lineage>
        <taxon>Bacteria</taxon>
        <taxon>Pseudomonadati</taxon>
        <taxon>Pseudomonadota</taxon>
        <taxon>Betaproteobacteria</taxon>
        <taxon>Burkholderiales</taxon>
        <taxon>Burkholderiaceae</taxon>
        <taxon>Paraburkholderia</taxon>
    </lineage>
</organism>
<evidence type="ECO:0000256" key="1">
    <source>
        <dbReference type="SAM" id="Phobius"/>
    </source>
</evidence>
<keyword evidence="1" id="KW-0812">Transmembrane</keyword>
<keyword evidence="1" id="KW-0472">Membrane</keyword>
<dbReference type="RefSeq" id="WP_219799448.1">
    <property type="nucleotide sequence ID" value="NZ_CP080095.1"/>
</dbReference>
<reference evidence="2 3" key="1">
    <citation type="submission" date="2021-07" db="EMBL/GenBank/DDBJ databases">
        <title>Paraburkholderia edwinii protects Aspergillus sp. from phenazines by acting as a toxin sponge.</title>
        <authorList>
            <person name="Dahlstrom K.M."/>
            <person name="Newman D.K."/>
        </authorList>
    </citation>
    <scope>NUCLEOTIDE SEQUENCE [LARGE SCALE GENOMIC DNA]</scope>
    <source>
        <strain evidence="2 3">Pe01</strain>
    </source>
</reference>